<reference evidence="2 4" key="1">
    <citation type="submission" date="2019-03" db="EMBL/GenBank/DDBJ databases">
        <title>Genomic Encyclopedia of Type Strains, Phase IV (KMG-IV): sequencing the most valuable type-strain genomes for metagenomic binning, comparative biology and taxonomic classification.</title>
        <authorList>
            <person name="Goeker M."/>
        </authorList>
    </citation>
    <scope>NUCLEOTIDE SEQUENCE [LARGE SCALE GENOMIC DNA]</scope>
    <source>
        <strain evidence="2 4">DSM 28140</strain>
    </source>
</reference>
<comment type="caution">
    <text evidence="2">The sequence shown here is derived from an EMBL/GenBank/DDBJ whole genome shotgun (WGS) entry which is preliminary data.</text>
</comment>
<accession>A0A4V6P3W8</accession>
<evidence type="ECO:0000313" key="2">
    <source>
        <dbReference type="EMBL" id="TCV86479.1"/>
    </source>
</evidence>
<organism evidence="2 4">
    <name type="scientific">Testudinibacter aquarius</name>
    <dbReference type="NCBI Taxonomy" id="1524974"/>
    <lineage>
        <taxon>Bacteria</taxon>
        <taxon>Pseudomonadati</taxon>
        <taxon>Pseudomonadota</taxon>
        <taxon>Gammaproteobacteria</taxon>
        <taxon>Pasteurellales</taxon>
        <taxon>Pasteurellaceae</taxon>
        <taxon>Testudinibacter</taxon>
    </lineage>
</organism>
<dbReference type="InterPro" id="IPR011846">
    <property type="entry name" value="Cyd_oper_YbgE"/>
</dbReference>
<evidence type="ECO:0000313" key="3">
    <source>
        <dbReference type="EMBL" id="TNG88760.1"/>
    </source>
</evidence>
<dbReference type="AlphaFoldDB" id="A0A4V6P3W8"/>
<dbReference type="RefSeq" id="WP_132966973.1">
    <property type="nucleotide sequence ID" value="NZ_LEKL01000029.1"/>
</dbReference>
<dbReference type="Proteomes" id="UP000294619">
    <property type="component" value="Unassembled WGS sequence"/>
</dbReference>
<keyword evidence="5" id="KW-1185">Reference proteome</keyword>
<evidence type="ECO:0000256" key="1">
    <source>
        <dbReference type="SAM" id="Phobius"/>
    </source>
</evidence>
<evidence type="ECO:0000313" key="5">
    <source>
        <dbReference type="Proteomes" id="UP000305526"/>
    </source>
</evidence>
<feature type="transmembrane region" description="Helical" evidence="1">
    <location>
        <begin position="12"/>
        <end position="33"/>
    </location>
</feature>
<dbReference type="EMBL" id="VDGV01000110">
    <property type="protein sequence ID" value="TNG88760.1"/>
    <property type="molecule type" value="Genomic_DNA"/>
</dbReference>
<dbReference type="Pfam" id="PF09600">
    <property type="entry name" value="Cyd_oper_YbgE"/>
    <property type="match status" value="1"/>
</dbReference>
<dbReference type="EMBL" id="SMCP01000006">
    <property type="protein sequence ID" value="TCV86479.1"/>
    <property type="molecule type" value="Genomic_DNA"/>
</dbReference>
<feature type="transmembrane region" description="Helical" evidence="1">
    <location>
        <begin position="75"/>
        <end position="94"/>
    </location>
</feature>
<keyword evidence="1" id="KW-1133">Transmembrane helix</keyword>
<proteinExistence type="predicted"/>
<reference evidence="3 5" key="2">
    <citation type="submission" date="2019-05" db="EMBL/GenBank/DDBJ databases">
        <title>Pasteurellaceae isolates from reptiles.</title>
        <authorList>
            <person name="Bojesen A.M."/>
            <person name="Lund E."/>
        </authorList>
    </citation>
    <scope>NUCLEOTIDE SEQUENCE [LARGE SCALE GENOMIC DNA]</scope>
    <source>
        <strain evidence="3 5">ELNT2x</strain>
    </source>
</reference>
<protein>
    <submittedName>
        <fullName evidence="2">Cyd operon protein YbgE</fullName>
    </submittedName>
</protein>
<evidence type="ECO:0000313" key="4">
    <source>
        <dbReference type="Proteomes" id="UP000294619"/>
    </source>
</evidence>
<name>A0A4V6P3W8_9PAST</name>
<dbReference type="NCBIfam" id="TIGR02112">
    <property type="entry name" value="cyd_oper_ybgE"/>
    <property type="match status" value="1"/>
</dbReference>
<gene>
    <name evidence="3" type="primary">ybgE</name>
    <name evidence="2" type="ORF">EDC16_10624</name>
    <name evidence="3" type="ORF">FHQ21_10885</name>
</gene>
<sequence length="95" mass="10662">MIDRLYQLVNKGSYRALSLILAIVLMGSIFLNAKKFALELGGPSPLFTLFLIWGTSTLWIHGIGLEIRKDRWKAIFNPLIGYCAAVTGLVYIYIV</sequence>
<keyword evidence="1" id="KW-0812">Transmembrane</keyword>
<feature type="transmembrane region" description="Helical" evidence="1">
    <location>
        <begin position="45"/>
        <end position="63"/>
    </location>
</feature>
<dbReference type="Proteomes" id="UP000305526">
    <property type="component" value="Unassembled WGS sequence"/>
</dbReference>
<keyword evidence="1" id="KW-0472">Membrane</keyword>